<dbReference type="GO" id="GO:0045037">
    <property type="term" value="P:protein import into chloroplast stroma"/>
    <property type="evidence" value="ECO:0007669"/>
    <property type="project" value="TreeGrafter"/>
</dbReference>
<gene>
    <name evidence="3" type="ORF">D9Q98_003014</name>
</gene>
<dbReference type="PANTHER" id="PTHR37755">
    <property type="entry name" value="PROTEIN TIC 56, CHLOROPLASTIC"/>
    <property type="match status" value="1"/>
</dbReference>
<organism evidence="3 4">
    <name type="scientific">Chlorella vulgaris</name>
    <name type="common">Green alga</name>
    <dbReference type="NCBI Taxonomy" id="3077"/>
    <lineage>
        <taxon>Eukaryota</taxon>
        <taxon>Viridiplantae</taxon>
        <taxon>Chlorophyta</taxon>
        <taxon>core chlorophytes</taxon>
        <taxon>Trebouxiophyceae</taxon>
        <taxon>Chlorellales</taxon>
        <taxon>Chlorellaceae</taxon>
        <taxon>Chlorella clade</taxon>
        <taxon>Chlorella</taxon>
    </lineage>
</organism>
<dbReference type="InterPro" id="IPR025640">
    <property type="entry name" value="GYF_2"/>
</dbReference>
<feature type="domain" description="GYF" evidence="2">
    <location>
        <begin position="55"/>
        <end position="105"/>
    </location>
</feature>
<evidence type="ECO:0000256" key="1">
    <source>
        <dbReference type="SAM" id="MobiDB-lite"/>
    </source>
</evidence>
<protein>
    <recommendedName>
        <fullName evidence="2">GYF domain-containing protein</fullName>
    </recommendedName>
</protein>
<dbReference type="EMBL" id="SIDB01000003">
    <property type="protein sequence ID" value="KAI3434960.1"/>
    <property type="molecule type" value="Genomic_DNA"/>
</dbReference>
<reference evidence="3" key="2">
    <citation type="submission" date="2020-11" db="EMBL/GenBank/DDBJ databases">
        <authorList>
            <person name="Cecchin M."/>
            <person name="Marcolungo L."/>
            <person name="Rossato M."/>
            <person name="Girolomoni L."/>
            <person name="Cosentino E."/>
            <person name="Cuine S."/>
            <person name="Li-Beisson Y."/>
            <person name="Delledonne M."/>
            <person name="Ballottari M."/>
        </authorList>
    </citation>
    <scope>NUCLEOTIDE SEQUENCE</scope>
    <source>
        <strain evidence="3">211/11P</strain>
        <tissue evidence="3">Whole cell</tissue>
    </source>
</reference>
<dbReference type="GO" id="GO:0009706">
    <property type="term" value="C:chloroplast inner membrane"/>
    <property type="evidence" value="ECO:0007669"/>
    <property type="project" value="TreeGrafter"/>
</dbReference>
<dbReference type="Proteomes" id="UP001055712">
    <property type="component" value="Unassembled WGS sequence"/>
</dbReference>
<keyword evidence="4" id="KW-1185">Reference proteome</keyword>
<feature type="region of interest" description="Disordered" evidence="1">
    <location>
        <begin position="1"/>
        <end position="25"/>
    </location>
</feature>
<sequence>MSDSAAPKKVVKKGSKKAAAEEVAKPMPPFKPAKMTHYDRQLVDYVRCATAKNIWYYRDRMSSPRGPCSLPVLREAWTQGVIDENTLVWGQGLADWLPVKNVRTLVPQIRTVEVQVATWVKKQFALKPALAHARKERAEQRAQPNPQVDTMY</sequence>
<dbReference type="OrthoDB" id="523541at2759"/>
<dbReference type="AlphaFoldDB" id="A0A9D4TUL8"/>
<comment type="caution">
    <text evidence="3">The sequence shown here is derived from an EMBL/GenBank/DDBJ whole genome shotgun (WGS) entry which is preliminary data.</text>
</comment>
<accession>A0A9D4TUL8</accession>
<evidence type="ECO:0000313" key="3">
    <source>
        <dbReference type="EMBL" id="KAI3434960.1"/>
    </source>
</evidence>
<evidence type="ECO:0000313" key="4">
    <source>
        <dbReference type="Proteomes" id="UP001055712"/>
    </source>
</evidence>
<reference evidence="3" key="1">
    <citation type="journal article" date="2019" name="Plant J.">
        <title>Chlorella vulgaris genome assembly and annotation reveals the molecular basis for metabolic acclimation to high light conditions.</title>
        <authorList>
            <person name="Cecchin M."/>
            <person name="Marcolungo L."/>
            <person name="Rossato M."/>
            <person name="Girolomoni L."/>
            <person name="Cosentino E."/>
            <person name="Cuine S."/>
            <person name="Li-Beisson Y."/>
            <person name="Delledonne M."/>
            <person name="Ballottari M."/>
        </authorList>
    </citation>
    <scope>NUCLEOTIDE SEQUENCE</scope>
    <source>
        <strain evidence="3">211/11P</strain>
    </source>
</reference>
<evidence type="ECO:0000259" key="2">
    <source>
        <dbReference type="Pfam" id="PF14237"/>
    </source>
</evidence>
<dbReference type="Pfam" id="PF14237">
    <property type="entry name" value="GYF_2"/>
    <property type="match status" value="1"/>
</dbReference>
<name>A0A9D4TUL8_CHLVU</name>
<dbReference type="InterPro" id="IPR037471">
    <property type="entry name" value="TIC56"/>
</dbReference>
<dbReference type="PANTHER" id="PTHR37755:SF1">
    <property type="entry name" value="PROTEIN TIC 56, CHLOROPLASTIC"/>
    <property type="match status" value="1"/>
</dbReference>
<proteinExistence type="predicted"/>